<keyword evidence="1" id="KW-1185">Reference proteome</keyword>
<dbReference type="PANTHER" id="PTHR46240">
    <property type="entry name" value="SER/THR PROTEIN KINASE ULK4"/>
    <property type="match status" value="1"/>
</dbReference>
<dbReference type="InParanoid" id="A0A6I9I1S7"/>
<evidence type="ECO:0000313" key="1">
    <source>
        <dbReference type="Proteomes" id="UP001652581"/>
    </source>
</evidence>
<accession>A0A6I9I1S7</accession>
<protein>
    <submittedName>
        <fullName evidence="2">Serine/threonine-protein kinase ULK4-like</fullName>
    </submittedName>
</protein>
<proteinExistence type="predicted"/>
<dbReference type="PANTHER" id="PTHR46240:SF1">
    <property type="entry name" value="SERINE_THREONINE-PROTEIN KINASE ULK4"/>
    <property type="match status" value="1"/>
</dbReference>
<sequence>MAKTQPTPVPSYSLKPLVAVTEHNLSFNRLVEESKLIPRIFEAILEHQENILSNIMQSVIALLNNLVACKDSKMKLLYEQGLVGHACRLFPKTATQCLDVDNKNSKETAAALRFSRLGILHGKLTSLSAVVRLALQAPQSGSGGSLPAAEDLLLLSKPLTDLASLLIPLLPNGDPEGFEVLKFEEFLFFFNKYIKV</sequence>
<dbReference type="Proteomes" id="UP001652581">
    <property type="component" value="Chromosome 3"/>
</dbReference>
<dbReference type="InterPro" id="IPR045906">
    <property type="entry name" value="ULK4"/>
</dbReference>
<dbReference type="KEGG" id="vpc:102545511"/>
<dbReference type="GeneID" id="102545511"/>
<name>A0A6I9I1S7_VICPA</name>
<dbReference type="OrthoDB" id="24822at2759"/>
<dbReference type="AlphaFoldDB" id="A0A6I9I1S7"/>
<reference evidence="2" key="1">
    <citation type="submission" date="2025-08" db="UniProtKB">
        <authorList>
            <consortium name="RefSeq"/>
        </authorList>
    </citation>
    <scope>IDENTIFICATION</scope>
</reference>
<evidence type="ECO:0000313" key="2">
    <source>
        <dbReference type="RefSeq" id="XP_006199740.2"/>
    </source>
</evidence>
<gene>
    <name evidence="2" type="primary">LOC102545511</name>
</gene>
<dbReference type="RefSeq" id="XP_006199740.2">
    <property type="nucleotide sequence ID" value="XM_006199678.3"/>
</dbReference>
<organism evidence="1 2">
    <name type="scientific">Vicugna pacos</name>
    <name type="common">Alpaca</name>
    <name type="synonym">Lama pacos</name>
    <dbReference type="NCBI Taxonomy" id="30538"/>
    <lineage>
        <taxon>Eukaryota</taxon>
        <taxon>Metazoa</taxon>
        <taxon>Chordata</taxon>
        <taxon>Craniata</taxon>
        <taxon>Vertebrata</taxon>
        <taxon>Euteleostomi</taxon>
        <taxon>Mammalia</taxon>
        <taxon>Eutheria</taxon>
        <taxon>Laurasiatheria</taxon>
        <taxon>Artiodactyla</taxon>
        <taxon>Tylopoda</taxon>
        <taxon>Camelidae</taxon>
        <taxon>Vicugna</taxon>
    </lineage>
</organism>